<evidence type="ECO:0000313" key="3">
    <source>
        <dbReference type="Proteomes" id="UP001470230"/>
    </source>
</evidence>
<comment type="caution">
    <text evidence="2">The sequence shown here is derived from an EMBL/GenBank/DDBJ whole genome shotgun (WGS) entry which is preliminary data.</text>
</comment>
<gene>
    <name evidence="2" type="ORF">M9Y10_044124</name>
</gene>
<keyword evidence="3" id="KW-1185">Reference proteome</keyword>
<reference evidence="2 3" key="1">
    <citation type="submission" date="2024-04" db="EMBL/GenBank/DDBJ databases">
        <title>Tritrichomonas musculus Genome.</title>
        <authorList>
            <person name="Alves-Ferreira E."/>
            <person name="Grigg M."/>
            <person name="Lorenzi H."/>
            <person name="Galac M."/>
        </authorList>
    </citation>
    <scope>NUCLEOTIDE SEQUENCE [LARGE SCALE GENOMIC DNA]</scope>
    <source>
        <strain evidence="2 3">EAF2021</strain>
    </source>
</reference>
<sequence>MIHNNKKYISLLESYVEENKISNLENEDVRDFHANNYFIVETNIQQPEEKVDFFKDDTILGQSLTSKEGVPGQNIAFLFYYSIFFSVALCLIIAVLLKTQKYTNIDTTFPKRVFLFSFFLGNLSYSNQTFNNEFGPINAGSNISQVYIDDAVFINSNNSKQTLFAKTAFANDEMHHPLLSIYDNTIEFNQDHGRNLQIHSDVVITGRLKATSISFGPFKIEHNILTNVLDPSIQSDSQLLSSSDINHIVTDFLFKDKYLAVSETNKILIFYLDPKQIKCSFDPILIYQKILNDQNEVCQIDSSEKDIFNFFFDDNNNDKTISVGCKDKKCEQLILNSKNEKHLSSDIFDKFGAKIDLIEINEKCILNYCFDKDDCTKIPIRFGSNSSSINCGTSKISVNEDGNVYVVIPEKKIVRLFEDINNELLYKDEPLNISIGSKYQPIQRSSFLISLNEGILDIFSF</sequence>
<dbReference type="Proteomes" id="UP001470230">
    <property type="component" value="Unassembled WGS sequence"/>
</dbReference>
<evidence type="ECO:0000256" key="1">
    <source>
        <dbReference type="SAM" id="Phobius"/>
    </source>
</evidence>
<organism evidence="2 3">
    <name type="scientific">Tritrichomonas musculus</name>
    <dbReference type="NCBI Taxonomy" id="1915356"/>
    <lineage>
        <taxon>Eukaryota</taxon>
        <taxon>Metamonada</taxon>
        <taxon>Parabasalia</taxon>
        <taxon>Tritrichomonadida</taxon>
        <taxon>Tritrichomonadidae</taxon>
        <taxon>Tritrichomonas</taxon>
    </lineage>
</organism>
<feature type="transmembrane region" description="Helical" evidence="1">
    <location>
        <begin position="75"/>
        <end position="97"/>
    </location>
</feature>
<proteinExistence type="predicted"/>
<name>A0ABR2K1K5_9EUKA</name>
<keyword evidence="1" id="KW-0472">Membrane</keyword>
<keyword evidence="1" id="KW-0812">Transmembrane</keyword>
<dbReference type="EMBL" id="JAPFFF010000008">
    <property type="protein sequence ID" value="KAK8884996.1"/>
    <property type="molecule type" value="Genomic_DNA"/>
</dbReference>
<keyword evidence="1" id="KW-1133">Transmembrane helix</keyword>
<protein>
    <submittedName>
        <fullName evidence="2">Uncharacterized protein</fullName>
    </submittedName>
</protein>
<accession>A0ABR2K1K5</accession>
<evidence type="ECO:0000313" key="2">
    <source>
        <dbReference type="EMBL" id="KAK8884996.1"/>
    </source>
</evidence>